<evidence type="ECO:0000313" key="1">
    <source>
        <dbReference type="EMBL" id="MFB9993888.1"/>
    </source>
</evidence>
<gene>
    <name evidence="1" type="ORF">ACFFLM_18195</name>
</gene>
<organism evidence="1 2">
    <name type="scientific">Deinococcus oregonensis</name>
    <dbReference type="NCBI Taxonomy" id="1805970"/>
    <lineage>
        <taxon>Bacteria</taxon>
        <taxon>Thermotogati</taxon>
        <taxon>Deinococcota</taxon>
        <taxon>Deinococci</taxon>
        <taxon>Deinococcales</taxon>
        <taxon>Deinococcaceae</taxon>
        <taxon>Deinococcus</taxon>
    </lineage>
</organism>
<protein>
    <submittedName>
        <fullName evidence="1">Uncharacterized protein</fullName>
    </submittedName>
</protein>
<keyword evidence="2" id="KW-1185">Reference proteome</keyword>
<dbReference type="Proteomes" id="UP001589733">
    <property type="component" value="Unassembled WGS sequence"/>
</dbReference>
<accession>A0ABV6B289</accession>
<comment type="caution">
    <text evidence="1">The sequence shown here is derived from an EMBL/GenBank/DDBJ whole genome shotgun (WGS) entry which is preliminary data.</text>
</comment>
<dbReference type="RefSeq" id="WP_380013607.1">
    <property type="nucleotide sequence ID" value="NZ_JBHLYR010000058.1"/>
</dbReference>
<reference evidence="1 2" key="1">
    <citation type="submission" date="2024-09" db="EMBL/GenBank/DDBJ databases">
        <authorList>
            <person name="Sun Q."/>
            <person name="Mori K."/>
        </authorList>
    </citation>
    <scope>NUCLEOTIDE SEQUENCE [LARGE SCALE GENOMIC DNA]</scope>
    <source>
        <strain evidence="1 2">JCM 13503</strain>
    </source>
</reference>
<evidence type="ECO:0000313" key="2">
    <source>
        <dbReference type="Proteomes" id="UP001589733"/>
    </source>
</evidence>
<sequence>MFLEERHQAALDHTAQLLQEAATHRLLQNAPHALPWWRSSTVVWRPVQFTLRFPILMRPHSRRSI</sequence>
<name>A0ABV6B289_9DEIO</name>
<proteinExistence type="predicted"/>
<dbReference type="EMBL" id="JBHLYR010000058">
    <property type="protein sequence ID" value="MFB9993888.1"/>
    <property type="molecule type" value="Genomic_DNA"/>
</dbReference>